<dbReference type="Proteomes" id="UP000298061">
    <property type="component" value="Unassembled WGS sequence"/>
</dbReference>
<evidence type="ECO:0000256" key="5">
    <source>
        <dbReference type="ARBA" id="ARBA00022792"/>
    </source>
</evidence>
<keyword evidence="4 11" id="KW-0812">Transmembrane</keyword>
<feature type="region of interest" description="Disordered" evidence="12">
    <location>
        <begin position="252"/>
        <end position="292"/>
    </location>
</feature>
<feature type="non-terminal residue" evidence="13">
    <location>
        <position position="490"/>
    </location>
</feature>
<comment type="subunit">
    <text evidence="11">Component of the mitochondrial contact site and cristae organizing system (MICOS) complex.</text>
</comment>
<comment type="caution">
    <text evidence="13">The sequence shown here is derived from an EMBL/GenBank/DDBJ whole genome shotgun (WGS) entry which is preliminary data.</text>
</comment>
<dbReference type="OrthoDB" id="10261039at2759"/>
<sequence>MYRALPVARQAASPASKGLVRVSRRRFATETSETVESAVPKKKKHIVRRLVLYTAAATTTYYVGSAFVAFNNPVYYDFFINRVPFGPSVIEFGENHGWDNLTLQDVVDNTIEGGIKTYTFARKQLGYASEEVIDEAKKAEKKAEQKVKGVKDATEKAVESGEGILDRLKTDVHVSKVHEKSVKAAAIAKHRAEQFSEGVDDLIHKAEHALSSESPIASQPEATTTPGQPTNAVPHVLGPKEGELELETTEFVEQPKKSDKDVYDAPLPIGFEPPPGYKRPTPPKPAAEPEQAAGAVEPLPLVAPVVAGLSSSEPVISHLASTIDNLAAFLNNNPAAATQARGVLDTARTDLTELAHDFDKLREEEQHKLEQELDEQARQYTLKLLEIELDAQDKLDHQEAGFKEYLDEEKAKFAQAYREKLDRELETQREIINERLKEEVIAQGIELQRRWIRDIKVHVEQERGGRLAKLDELAANLKRLERIALDNSTY</sequence>
<evidence type="ECO:0000256" key="8">
    <source>
        <dbReference type="ARBA" id="ARBA00023128"/>
    </source>
</evidence>
<dbReference type="InterPro" id="IPR019133">
    <property type="entry name" value="MIC60"/>
</dbReference>
<evidence type="ECO:0000256" key="4">
    <source>
        <dbReference type="ARBA" id="ARBA00022692"/>
    </source>
</evidence>
<proteinExistence type="inferred from homology"/>
<keyword evidence="8 11" id="KW-0496">Mitochondrion</keyword>
<keyword evidence="9 11" id="KW-0472">Membrane</keyword>
<protein>
    <recommendedName>
        <fullName evidence="3 11">MICOS complex subunit MIC60</fullName>
    </recommendedName>
    <alternativeName>
        <fullName evidence="11">Mitofilin</fullName>
    </alternativeName>
</protein>
<dbReference type="GO" id="GO:0061617">
    <property type="term" value="C:MICOS complex"/>
    <property type="evidence" value="ECO:0007669"/>
    <property type="project" value="TreeGrafter"/>
</dbReference>
<dbReference type="AlphaFoldDB" id="A0A4Y9ZIC8"/>
<dbReference type="STRING" id="135208.A0A4Y9ZIC8"/>
<gene>
    <name evidence="13" type="ORF">EWM64_g10236</name>
</gene>
<dbReference type="GO" id="GO:0042407">
    <property type="term" value="P:cristae formation"/>
    <property type="evidence" value="ECO:0007669"/>
    <property type="project" value="TreeGrafter"/>
</dbReference>
<evidence type="ECO:0000256" key="3">
    <source>
        <dbReference type="ARBA" id="ARBA00018116"/>
    </source>
</evidence>
<evidence type="ECO:0000256" key="6">
    <source>
        <dbReference type="ARBA" id="ARBA00022989"/>
    </source>
</evidence>
<dbReference type="PANTHER" id="PTHR15415">
    <property type="entry name" value="MITOFILIN"/>
    <property type="match status" value="1"/>
</dbReference>
<evidence type="ECO:0000313" key="14">
    <source>
        <dbReference type="Proteomes" id="UP000298061"/>
    </source>
</evidence>
<keyword evidence="6 11" id="KW-1133">Transmembrane helix</keyword>
<feature type="compositionally biased region" description="Pro residues" evidence="12">
    <location>
        <begin position="271"/>
        <end position="286"/>
    </location>
</feature>
<dbReference type="EMBL" id="SFCI01002559">
    <property type="protein sequence ID" value="TFY73777.1"/>
    <property type="molecule type" value="Genomic_DNA"/>
</dbReference>
<evidence type="ECO:0000256" key="2">
    <source>
        <dbReference type="ARBA" id="ARBA00010877"/>
    </source>
</evidence>
<evidence type="ECO:0000256" key="11">
    <source>
        <dbReference type="RuleBase" id="RU363000"/>
    </source>
</evidence>
<dbReference type="Pfam" id="PF09731">
    <property type="entry name" value="Mitofilin"/>
    <property type="match status" value="1"/>
</dbReference>
<dbReference type="PANTHER" id="PTHR15415:SF7">
    <property type="entry name" value="MICOS COMPLEX SUBUNIT MIC60"/>
    <property type="match status" value="1"/>
</dbReference>
<evidence type="ECO:0000256" key="12">
    <source>
        <dbReference type="SAM" id="MobiDB-lite"/>
    </source>
</evidence>
<reference evidence="13 14" key="1">
    <citation type="submission" date="2019-02" db="EMBL/GenBank/DDBJ databases">
        <title>Genome sequencing of the rare red list fungi Hericium alpestre (H. flagellum).</title>
        <authorList>
            <person name="Buettner E."/>
            <person name="Kellner H."/>
        </authorList>
    </citation>
    <scope>NUCLEOTIDE SEQUENCE [LARGE SCALE GENOMIC DNA]</scope>
    <source>
        <strain evidence="13 14">DSM 108284</strain>
    </source>
</reference>
<evidence type="ECO:0000256" key="1">
    <source>
        <dbReference type="ARBA" id="ARBA00004434"/>
    </source>
</evidence>
<feature type="transmembrane region" description="Helical" evidence="11">
    <location>
        <begin position="50"/>
        <end position="70"/>
    </location>
</feature>
<feature type="region of interest" description="Disordered" evidence="12">
    <location>
        <begin position="213"/>
        <end position="234"/>
    </location>
</feature>
<feature type="compositionally biased region" description="Basic and acidic residues" evidence="12">
    <location>
        <begin position="253"/>
        <end position="263"/>
    </location>
</feature>
<feature type="compositionally biased region" description="Polar residues" evidence="12">
    <location>
        <begin position="213"/>
        <end position="231"/>
    </location>
</feature>
<comment type="function">
    <text evidence="10">Component of the MICOS complex, a large protein complex of the mitochondrial inner membrane that plays crucial roles in the maintenance of crista junctions, inner membrane architecture, and formation of contact sites to the outer membrane. Plays a role in keeping cristae membranes connected to the inner boundary membrane. Also promotes protein import via the mitochondrial intermembrane space assembly (MIA) pathway.</text>
</comment>
<keyword evidence="5 11" id="KW-0999">Mitochondrion inner membrane</keyword>
<comment type="similarity">
    <text evidence="2 11">Belongs to the MICOS complex subunit Mic60 family.</text>
</comment>
<evidence type="ECO:0000256" key="10">
    <source>
        <dbReference type="ARBA" id="ARBA00025571"/>
    </source>
</evidence>
<organism evidence="13 14">
    <name type="scientific">Hericium alpestre</name>
    <dbReference type="NCBI Taxonomy" id="135208"/>
    <lineage>
        <taxon>Eukaryota</taxon>
        <taxon>Fungi</taxon>
        <taxon>Dikarya</taxon>
        <taxon>Basidiomycota</taxon>
        <taxon>Agaricomycotina</taxon>
        <taxon>Agaricomycetes</taxon>
        <taxon>Russulales</taxon>
        <taxon>Hericiaceae</taxon>
        <taxon>Hericium</taxon>
    </lineage>
</organism>
<evidence type="ECO:0000256" key="7">
    <source>
        <dbReference type="ARBA" id="ARBA00023054"/>
    </source>
</evidence>
<keyword evidence="7" id="KW-0175">Coiled coil</keyword>
<evidence type="ECO:0000256" key="9">
    <source>
        <dbReference type="ARBA" id="ARBA00023136"/>
    </source>
</evidence>
<evidence type="ECO:0000313" key="13">
    <source>
        <dbReference type="EMBL" id="TFY73777.1"/>
    </source>
</evidence>
<comment type="subcellular location">
    <subcellularLocation>
        <location evidence="1 11">Mitochondrion inner membrane</location>
        <topology evidence="1 11">Single-pass membrane protein</topology>
    </subcellularLocation>
</comment>
<keyword evidence="14" id="KW-1185">Reference proteome</keyword>
<accession>A0A4Y9ZIC8</accession>
<name>A0A4Y9ZIC8_9AGAM</name>